<dbReference type="PANTHER" id="PTHR10622:SF13">
    <property type="entry name" value="NACHT DOMAIN-CONTAINING PROTEIN"/>
    <property type="match status" value="1"/>
</dbReference>
<dbReference type="OrthoDB" id="674604at2759"/>
<accession>A0A6A6DU12</accession>
<gene>
    <name evidence="1" type="ORF">K469DRAFT_786694</name>
</gene>
<dbReference type="EMBL" id="ML994644">
    <property type="protein sequence ID" value="KAF2183187.1"/>
    <property type="molecule type" value="Genomic_DNA"/>
</dbReference>
<dbReference type="Proteomes" id="UP000800200">
    <property type="component" value="Unassembled WGS sequence"/>
</dbReference>
<evidence type="ECO:0008006" key="3">
    <source>
        <dbReference type="Google" id="ProtNLM"/>
    </source>
</evidence>
<reference evidence="1" key="1">
    <citation type="journal article" date="2020" name="Stud. Mycol.">
        <title>101 Dothideomycetes genomes: a test case for predicting lifestyles and emergence of pathogens.</title>
        <authorList>
            <person name="Haridas S."/>
            <person name="Albert R."/>
            <person name="Binder M."/>
            <person name="Bloem J."/>
            <person name="Labutti K."/>
            <person name="Salamov A."/>
            <person name="Andreopoulos B."/>
            <person name="Baker S."/>
            <person name="Barry K."/>
            <person name="Bills G."/>
            <person name="Bluhm B."/>
            <person name="Cannon C."/>
            <person name="Castanera R."/>
            <person name="Culley D."/>
            <person name="Daum C."/>
            <person name="Ezra D."/>
            <person name="Gonzalez J."/>
            <person name="Henrissat B."/>
            <person name="Kuo A."/>
            <person name="Liang C."/>
            <person name="Lipzen A."/>
            <person name="Lutzoni F."/>
            <person name="Magnuson J."/>
            <person name="Mondo S."/>
            <person name="Nolan M."/>
            <person name="Ohm R."/>
            <person name="Pangilinan J."/>
            <person name="Park H.-J."/>
            <person name="Ramirez L."/>
            <person name="Alfaro M."/>
            <person name="Sun H."/>
            <person name="Tritt A."/>
            <person name="Yoshinaga Y."/>
            <person name="Zwiers L.-H."/>
            <person name="Turgeon B."/>
            <person name="Goodwin S."/>
            <person name="Spatafora J."/>
            <person name="Crous P."/>
            <person name="Grigoriev I."/>
        </authorList>
    </citation>
    <scope>NUCLEOTIDE SEQUENCE</scope>
    <source>
        <strain evidence="1">CBS 207.26</strain>
    </source>
</reference>
<evidence type="ECO:0000313" key="2">
    <source>
        <dbReference type="Proteomes" id="UP000800200"/>
    </source>
</evidence>
<evidence type="ECO:0000313" key="1">
    <source>
        <dbReference type="EMBL" id="KAF2183187.1"/>
    </source>
</evidence>
<name>A0A6A6DU12_9PEZI</name>
<keyword evidence="2" id="KW-1185">Reference proteome</keyword>
<proteinExistence type="predicted"/>
<dbReference type="AlphaFoldDB" id="A0A6A6DU12"/>
<organism evidence="1 2">
    <name type="scientific">Zopfia rhizophila CBS 207.26</name>
    <dbReference type="NCBI Taxonomy" id="1314779"/>
    <lineage>
        <taxon>Eukaryota</taxon>
        <taxon>Fungi</taxon>
        <taxon>Dikarya</taxon>
        <taxon>Ascomycota</taxon>
        <taxon>Pezizomycotina</taxon>
        <taxon>Dothideomycetes</taxon>
        <taxon>Dothideomycetes incertae sedis</taxon>
        <taxon>Zopfiaceae</taxon>
        <taxon>Zopfia</taxon>
    </lineage>
</organism>
<protein>
    <recommendedName>
        <fullName evidence="3">HET-domain-containing protein</fullName>
    </recommendedName>
</protein>
<dbReference type="PANTHER" id="PTHR10622">
    <property type="entry name" value="HET DOMAIN-CONTAINING PROTEIN"/>
    <property type="match status" value="1"/>
</dbReference>
<sequence>MFRWYQDAARYYVYLSDASISISDGDREFSQKWKPTFKKSRWFTRGWTLQELIAPASVEFFSEEETRLGDKQSLEQTLHEITGIAIQALRGNPISYFAVEERMSWPQDERQSAKRRRHILY</sequence>